<accession>A0A166KJE5</accession>
<dbReference type="RefSeq" id="WP_063871552.1">
    <property type="nucleotide sequence ID" value="NZ_CAWMRI010000035.1"/>
</dbReference>
<feature type="domain" description="Pvc16 N-terminal" evidence="1">
    <location>
        <begin position="9"/>
        <end position="207"/>
    </location>
</feature>
<reference evidence="2 3" key="1">
    <citation type="submission" date="2016-04" db="EMBL/GenBank/DDBJ databases">
        <title>Draft Genome Assembly of the Bloom-forming Cyanobacterium Nodularia spumigena Strain CENA596 in Shrimp Production Ponds.</title>
        <authorList>
            <person name="Popin R.V."/>
            <person name="Rigonato J."/>
            <person name="Abreu V.A."/>
            <person name="Andreote A.P."/>
            <person name="Silveira S.B."/>
            <person name="Odebrecht C."/>
            <person name="Fiore M.F."/>
        </authorList>
    </citation>
    <scope>NUCLEOTIDE SEQUENCE [LARGE SCALE GENOMIC DNA]</scope>
    <source>
        <strain evidence="2 3">CENA596</strain>
    </source>
</reference>
<dbReference type="EMBL" id="LWAJ01000035">
    <property type="protein sequence ID" value="KZL51212.1"/>
    <property type="molecule type" value="Genomic_DNA"/>
</dbReference>
<evidence type="ECO:0000313" key="2">
    <source>
        <dbReference type="EMBL" id="KZL51212.1"/>
    </source>
</evidence>
<proteinExistence type="predicted"/>
<organism evidence="2 3">
    <name type="scientific">Nodularia spumigena CENA596</name>
    <dbReference type="NCBI Taxonomy" id="1819295"/>
    <lineage>
        <taxon>Bacteria</taxon>
        <taxon>Bacillati</taxon>
        <taxon>Cyanobacteriota</taxon>
        <taxon>Cyanophyceae</taxon>
        <taxon>Nostocales</taxon>
        <taxon>Nodulariaceae</taxon>
        <taxon>Nodularia</taxon>
    </lineage>
</organism>
<dbReference type="AlphaFoldDB" id="A0A166KJE5"/>
<comment type="caution">
    <text evidence="2">The sequence shown here is derived from an EMBL/GenBank/DDBJ whole genome shotgun (WGS) entry which is preliminary data.</text>
</comment>
<dbReference type="Proteomes" id="UP000076555">
    <property type="component" value="Unassembled WGS sequence"/>
</dbReference>
<dbReference type="OrthoDB" id="527247at2"/>
<gene>
    <name evidence="2" type="ORF">A2T98_03355</name>
</gene>
<evidence type="ECO:0000313" key="3">
    <source>
        <dbReference type="Proteomes" id="UP000076555"/>
    </source>
</evidence>
<protein>
    <recommendedName>
        <fullName evidence="1">Pvc16 N-terminal domain-containing protein</fullName>
    </recommendedName>
</protein>
<dbReference type="InterPro" id="IPR025351">
    <property type="entry name" value="Pvc16_N"/>
</dbReference>
<dbReference type="Pfam" id="PF14065">
    <property type="entry name" value="Pvc16_N"/>
    <property type="match status" value="1"/>
</dbReference>
<evidence type="ECO:0000259" key="1">
    <source>
        <dbReference type="Pfam" id="PF14065"/>
    </source>
</evidence>
<name>A0A166KJE5_NODSP</name>
<sequence>MSTALSIVAVTAVLKDLLENGLVSDSITAGVGDVLVSALPPDLIKVGSDERAQLNFFLYQVRQNRNVDWVSKEFSGRNSRINKSQRSLNPPLALDLHYLLTAYGAKDFQAELLLGYAMQLLHTTTVITSELIENALKNASTSNTTSLISQAFAGVSISKLAAQIGQIKLSPEFLNMEDNSKIWSALQTHYRPSASYKASMVLIESSDLNQSDGSYTELWTEPSIEQVTPSAQTEQLIFAGSTVILRGKRLGGDVTRIRVGKTEKLLVPENIKETQIRLKLPDDLYAGLQSVQVVHLTMGSAENTENIASNVAAFVIHPQIWVSLNQVVNSGEDLRRVDITVKFYPNIGKTQRVVLLLYEMTSSNALVRCIAVPSLNEDTDVMNITVKDMKPGSYLVRVRVDGVASPLEINQTGEYYSPQVTIP</sequence>